<gene>
    <name evidence="5" type="ORF">Sangu_2698900</name>
</gene>
<proteinExistence type="predicted"/>
<organism evidence="5">
    <name type="scientific">Sesamum angustifolium</name>
    <dbReference type="NCBI Taxonomy" id="2727405"/>
    <lineage>
        <taxon>Eukaryota</taxon>
        <taxon>Viridiplantae</taxon>
        <taxon>Streptophyta</taxon>
        <taxon>Embryophyta</taxon>
        <taxon>Tracheophyta</taxon>
        <taxon>Spermatophyta</taxon>
        <taxon>Magnoliopsida</taxon>
        <taxon>eudicotyledons</taxon>
        <taxon>Gunneridae</taxon>
        <taxon>Pentapetalae</taxon>
        <taxon>asterids</taxon>
        <taxon>lamiids</taxon>
        <taxon>Lamiales</taxon>
        <taxon>Pedaliaceae</taxon>
        <taxon>Sesamum</taxon>
    </lineage>
</organism>
<accession>A0AAW2IYP8</accession>
<reference evidence="5" key="1">
    <citation type="submission" date="2020-06" db="EMBL/GenBank/DDBJ databases">
        <authorList>
            <person name="Li T."/>
            <person name="Hu X."/>
            <person name="Zhang T."/>
            <person name="Song X."/>
            <person name="Zhang H."/>
            <person name="Dai N."/>
            <person name="Sheng W."/>
            <person name="Hou X."/>
            <person name="Wei L."/>
        </authorList>
    </citation>
    <scope>NUCLEOTIDE SEQUENCE</scope>
    <source>
        <strain evidence="5">G01</strain>
        <tissue evidence="5">Leaf</tissue>
    </source>
</reference>
<dbReference type="AlphaFoldDB" id="A0AAW2IYP8"/>
<comment type="catalytic activity">
    <reaction evidence="3">
        <text>a quinone + NADPH + H(+) = a quinol + NADP(+)</text>
        <dbReference type="Rhea" id="RHEA:46164"/>
        <dbReference type="ChEBI" id="CHEBI:15378"/>
        <dbReference type="ChEBI" id="CHEBI:24646"/>
        <dbReference type="ChEBI" id="CHEBI:57783"/>
        <dbReference type="ChEBI" id="CHEBI:58349"/>
        <dbReference type="ChEBI" id="CHEBI:132124"/>
        <dbReference type="EC" id="1.6.5.2"/>
    </reaction>
</comment>
<name>A0AAW2IYP8_9LAMI</name>
<dbReference type="InterPro" id="IPR029039">
    <property type="entry name" value="Flavoprotein-like_sf"/>
</dbReference>
<sequence length="192" mass="20776">MLGLPAAKRAYGSFDQTVLGESNSTLLAKPTTLSGRKTTKTIRVAGIPGSLSVKSDTQGLIRAATQLRIDGLVVDPIDITKLPMINVDDDHVLPPEVVAFMKQVYVADAILFAAPEYNNSVTPITKNAIDWLSMMPQTLAGKTAAIISTEWDLGGARVQYHLRQIGVRLDLHFINKPEVPVSTSRRATPSKV</sequence>
<feature type="domain" description="NADPH-dependent FMN reductase-like" evidence="4">
    <location>
        <begin position="43"/>
        <end position="183"/>
    </location>
</feature>
<protein>
    <recommendedName>
        <fullName evidence="1">NAD(P)H dehydrogenase (quinone)</fullName>
        <ecNumber evidence="1">1.6.5.2</ecNumber>
    </recommendedName>
</protein>
<evidence type="ECO:0000313" key="5">
    <source>
        <dbReference type="EMBL" id="KAL0287286.1"/>
    </source>
</evidence>
<dbReference type="PANTHER" id="PTHR30543">
    <property type="entry name" value="CHROMATE REDUCTASE"/>
    <property type="match status" value="1"/>
</dbReference>
<dbReference type="Pfam" id="PF03358">
    <property type="entry name" value="FMN_red"/>
    <property type="match status" value="1"/>
</dbReference>
<evidence type="ECO:0000259" key="4">
    <source>
        <dbReference type="Pfam" id="PF03358"/>
    </source>
</evidence>
<dbReference type="GO" id="GO:0010181">
    <property type="term" value="F:FMN binding"/>
    <property type="evidence" value="ECO:0007669"/>
    <property type="project" value="TreeGrafter"/>
</dbReference>
<reference evidence="5" key="2">
    <citation type="journal article" date="2024" name="Plant">
        <title>Genomic evolution and insights into agronomic trait innovations of Sesamum species.</title>
        <authorList>
            <person name="Miao H."/>
            <person name="Wang L."/>
            <person name="Qu L."/>
            <person name="Liu H."/>
            <person name="Sun Y."/>
            <person name="Le M."/>
            <person name="Wang Q."/>
            <person name="Wei S."/>
            <person name="Zheng Y."/>
            <person name="Lin W."/>
            <person name="Duan Y."/>
            <person name="Cao H."/>
            <person name="Xiong S."/>
            <person name="Wang X."/>
            <person name="Wei L."/>
            <person name="Li C."/>
            <person name="Ma Q."/>
            <person name="Ju M."/>
            <person name="Zhao R."/>
            <person name="Li G."/>
            <person name="Mu C."/>
            <person name="Tian Q."/>
            <person name="Mei H."/>
            <person name="Zhang T."/>
            <person name="Gao T."/>
            <person name="Zhang H."/>
        </authorList>
    </citation>
    <scope>NUCLEOTIDE SEQUENCE</scope>
    <source>
        <strain evidence="5">G01</strain>
    </source>
</reference>
<dbReference type="InterPro" id="IPR005025">
    <property type="entry name" value="FMN_Rdtase-like_dom"/>
</dbReference>
<evidence type="ECO:0000256" key="1">
    <source>
        <dbReference type="ARBA" id="ARBA00012648"/>
    </source>
</evidence>
<dbReference type="EMBL" id="JACGWK010001495">
    <property type="protein sequence ID" value="KAL0287286.1"/>
    <property type="molecule type" value="Genomic_DNA"/>
</dbReference>
<dbReference type="GO" id="GO:0005829">
    <property type="term" value="C:cytosol"/>
    <property type="evidence" value="ECO:0007669"/>
    <property type="project" value="TreeGrafter"/>
</dbReference>
<dbReference type="SUPFAM" id="SSF52218">
    <property type="entry name" value="Flavoproteins"/>
    <property type="match status" value="1"/>
</dbReference>
<dbReference type="EC" id="1.6.5.2" evidence="1"/>
<comment type="catalytic activity">
    <reaction evidence="2">
        <text>a quinone + NADH + H(+) = a quinol + NAD(+)</text>
        <dbReference type="Rhea" id="RHEA:46160"/>
        <dbReference type="ChEBI" id="CHEBI:15378"/>
        <dbReference type="ChEBI" id="CHEBI:24646"/>
        <dbReference type="ChEBI" id="CHEBI:57540"/>
        <dbReference type="ChEBI" id="CHEBI:57945"/>
        <dbReference type="ChEBI" id="CHEBI:132124"/>
        <dbReference type="EC" id="1.6.5.2"/>
    </reaction>
</comment>
<dbReference type="GO" id="GO:0003955">
    <property type="term" value="F:NAD(P)H dehydrogenase (quinone) activity"/>
    <property type="evidence" value="ECO:0007669"/>
    <property type="project" value="UniProtKB-EC"/>
</dbReference>
<dbReference type="Gene3D" id="3.40.50.360">
    <property type="match status" value="1"/>
</dbReference>
<dbReference type="PANTHER" id="PTHR30543:SF21">
    <property type="entry name" value="NAD(P)H-DEPENDENT FMN REDUCTASE LOT6"/>
    <property type="match status" value="1"/>
</dbReference>
<evidence type="ECO:0000256" key="2">
    <source>
        <dbReference type="ARBA" id="ARBA00047678"/>
    </source>
</evidence>
<dbReference type="InterPro" id="IPR050712">
    <property type="entry name" value="NAD(P)H-dep_reductase"/>
</dbReference>
<comment type="caution">
    <text evidence="5">The sequence shown here is derived from an EMBL/GenBank/DDBJ whole genome shotgun (WGS) entry which is preliminary data.</text>
</comment>
<evidence type="ECO:0000256" key="3">
    <source>
        <dbReference type="ARBA" id="ARBA00048983"/>
    </source>
</evidence>